<dbReference type="Gene3D" id="1.10.3720.10">
    <property type="entry name" value="MetI-like"/>
    <property type="match status" value="2"/>
</dbReference>
<feature type="transmembrane region" description="Helical" evidence="8">
    <location>
        <begin position="355"/>
        <end position="379"/>
    </location>
</feature>
<reference evidence="10 12" key="2">
    <citation type="journal article" date="2018" name="FEMS Microbiol. Ecol.">
        <title>Co-invading symbiotic mutualists of Medicago polymorpha retain high ancestral diversity and contain diverse accessory genomes.</title>
        <authorList>
            <person name="Porter S.S."/>
            <person name="Faber-Hammond J.J."/>
            <person name="Friesen M.L."/>
        </authorList>
    </citation>
    <scope>NUCLEOTIDE SEQUENCE [LARGE SCALE GENOMIC DNA]</scope>
    <source>
        <strain evidence="10 12">Str16</strain>
    </source>
</reference>
<reference evidence="11" key="3">
    <citation type="submission" date="2019-06" db="EMBL/GenBank/DDBJ databases">
        <authorList>
            <person name="Le Quere A."/>
            <person name="Colella S."/>
        </authorList>
    </citation>
    <scope>NUCLEOTIDE SEQUENCE</scope>
    <source>
        <strain evidence="11">EmedicaeMD41</strain>
    </source>
</reference>
<feature type="transmembrane region" description="Helical" evidence="8">
    <location>
        <begin position="428"/>
        <end position="449"/>
    </location>
</feature>
<keyword evidence="3" id="KW-1003">Cell membrane</keyword>
<dbReference type="PANTHER" id="PTHR43357">
    <property type="entry name" value="INNER MEMBRANE ABC TRANSPORTER PERMEASE PROTEIN YDCV"/>
    <property type="match status" value="1"/>
</dbReference>
<comment type="subcellular location">
    <subcellularLocation>
        <location evidence="1">Cell inner membrane</location>
        <topology evidence="1">Multi-pass membrane protein</topology>
    </subcellularLocation>
    <subcellularLocation>
        <location evidence="8">Cell membrane</location>
        <topology evidence="8">Multi-pass membrane protein</topology>
    </subcellularLocation>
</comment>
<dbReference type="SUPFAM" id="SSF161098">
    <property type="entry name" value="MetI-like"/>
    <property type="match status" value="2"/>
</dbReference>
<keyword evidence="5 8" id="KW-0812">Transmembrane</keyword>
<dbReference type="Proteomes" id="UP000507954">
    <property type="component" value="Unassembled WGS sequence"/>
</dbReference>
<comment type="similarity">
    <text evidence="8">Belongs to the binding-protein-dependent transport system permease family.</text>
</comment>
<feature type="transmembrane region" description="Helical" evidence="8">
    <location>
        <begin position="544"/>
        <end position="562"/>
    </location>
</feature>
<keyword evidence="12" id="KW-1185">Reference proteome</keyword>
<dbReference type="AlphaFoldDB" id="A0A508X1F6"/>
<evidence type="ECO:0000256" key="4">
    <source>
        <dbReference type="ARBA" id="ARBA00022519"/>
    </source>
</evidence>
<evidence type="ECO:0000259" key="9">
    <source>
        <dbReference type="PROSITE" id="PS50928"/>
    </source>
</evidence>
<dbReference type="CDD" id="cd06261">
    <property type="entry name" value="TM_PBP2"/>
    <property type="match status" value="2"/>
</dbReference>
<evidence type="ECO:0000313" key="10">
    <source>
        <dbReference type="EMBL" id="PLT92451.1"/>
    </source>
</evidence>
<feature type="transmembrane region" description="Helical" evidence="8">
    <location>
        <begin position="111"/>
        <end position="131"/>
    </location>
</feature>
<evidence type="ECO:0000256" key="8">
    <source>
        <dbReference type="RuleBase" id="RU363032"/>
    </source>
</evidence>
<dbReference type="InterPro" id="IPR035906">
    <property type="entry name" value="MetI-like_sf"/>
</dbReference>
<dbReference type="OMA" id="QAFWRVA"/>
<dbReference type="GO" id="GO:0005886">
    <property type="term" value="C:plasma membrane"/>
    <property type="evidence" value="ECO:0007669"/>
    <property type="project" value="UniProtKB-SubCell"/>
</dbReference>
<feature type="domain" description="ABC transmembrane type-1" evidence="9">
    <location>
        <begin position="356"/>
        <end position="562"/>
    </location>
</feature>
<evidence type="ECO:0000256" key="7">
    <source>
        <dbReference type="ARBA" id="ARBA00023136"/>
    </source>
</evidence>
<feature type="transmembrane region" description="Helical" evidence="8">
    <location>
        <begin position="34"/>
        <end position="57"/>
    </location>
</feature>
<name>A0A508X1F6_9HYPH</name>
<dbReference type="PANTHER" id="PTHR43357:SF3">
    <property type="entry name" value="FE(3+)-TRANSPORT SYSTEM PERMEASE PROTEIN FBPB 2"/>
    <property type="match status" value="1"/>
</dbReference>
<accession>A0A508X1F6</accession>
<sequence length="570" mass="61504">MSIALLRMEDLHFTTKTLRQRYARSGTGLHHPLLTGWAGLASIVVLMPILSIAWLAISGGSADWPHLIENVVPRATGRTLLLVLFTCTASAIIGILAAWLVATYEFPLRRILSAALVLPLAIPAYLSAYAFGELLTFAGPVQGLVRSLFGFQTSRDYWFPDVRSLGGAVLVLSSVLYPYVYLACRSMFLMQGRAAADVARTLGAGPVRVFFRVQLPMARPAIMIGLTLVAMETLNDIGAVEFLGVQTLTFSIFNTWLNRGSLAGAAQIACVMLVFVIALMMIERAARRRQRFASQKTTAAIHDVARLKLSGWKKWAATAACFVPILSGFAVPFLVLGDYAMRRLDQFLAPRLLSALANSVLVSGLTALATVLLGFVLAYAARSGRSRITDIAARLASFGYGVPGTVLAIGVLFPIAALDNAIDAQMRAFFGISTGLLMTGTGFAIVYACTVRFLTMAEGTLEAGFQKLSPHLDMAARALGRTSGQTLRSVLLPMMRPAVLTAALLVFIETMKELSATIMLRPFNFNTLATLVYEDASRARVEDASVAAMIIVIAGMVPVILVSRSLERRT</sequence>
<keyword evidence="2 8" id="KW-0813">Transport</keyword>
<feature type="transmembrane region" description="Helical" evidence="8">
    <location>
        <begin position="80"/>
        <end position="104"/>
    </location>
</feature>
<feature type="transmembrane region" description="Helical" evidence="8">
    <location>
        <begin position="260"/>
        <end position="282"/>
    </location>
</feature>
<feature type="transmembrane region" description="Helical" evidence="8">
    <location>
        <begin position="490"/>
        <end position="508"/>
    </location>
</feature>
<dbReference type="GO" id="GO:0055085">
    <property type="term" value="P:transmembrane transport"/>
    <property type="evidence" value="ECO:0007669"/>
    <property type="project" value="InterPro"/>
</dbReference>
<keyword evidence="7 8" id="KW-0472">Membrane</keyword>
<evidence type="ECO:0000256" key="1">
    <source>
        <dbReference type="ARBA" id="ARBA00004429"/>
    </source>
</evidence>
<evidence type="ECO:0000313" key="12">
    <source>
        <dbReference type="Proteomes" id="UP001190825"/>
    </source>
</evidence>
<evidence type="ECO:0000256" key="5">
    <source>
        <dbReference type="ARBA" id="ARBA00022692"/>
    </source>
</evidence>
<evidence type="ECO:0000256" key="3">
    <source>
        <dbReference type="ARBA" id="ARBA00022475"/>
    </source>
</evidence>
<feature type="transmembrane region" description="Helical" evidence="8">
    <location>
        <begin position="391"/>
        <end position="416"/>
    </location>
</feature>
<organism evidence="11">
    <name type="scientific">Sinorhizobium medicae</name>
    <dbReference type="NCBI Taxonomy" id="110321"/>
    <lineage>
        <taxon>Bacteria</taxon>
        <taxon>Pseudomonadati</taxon>
        <taxon>Pseudomonadota</taxon>
        <taxon>Alphaproteobacteria</taxon>
        <taxon>Hyphomicrobiales</taxon>
        <taxon>Rhizobiaceae</taxon>
        <taxon>Sinorhizobium/Ensifer group</taxon>
        <taxon>Sinorhizobium</taxon>
    </lineage>
</organism>
<protein>
    <submittedName>
        <fullName evidence="11">Binding-protein-dependent transport systems inner membrane component</fullName>
    </submittedName>
    <submittedName>
        <fullName evidence="10">Iron ABC transporter permease</fullName>
    </submittedName>
</protein>
<reference evidence="10" key="1">
    <citation type="submission" date="2017-04" db="EMBL/GenBank/DDBJ databases">
        <authorList>
            <person name="Porter S."/>
            <person name="Friesen M.L."/>
            <person name="Faber-Hammond J."/>
        </authorList>
    </citation>
    <scope>NUCLEOTIDE SEQUENCE</scope>
    <source>
        <strain evidence="10">Str16</strain>
    </source>
</reference>
<dbReference type="PROSITE" id="PS50928">
    <property type="entry name" value="ABC_TM1"/>
    <property type="match status" value="2"/>
</dbReference>
<dbReference type="Pfam" id="PF00528">
    <property type="entry name" value="BPD_transp_1"/>
    <property type="match status" value="2"/>
</dbReference>
<keyword evidence="6 8" id="KW-1133">Transmembrane helix</keyword>
<feature type="domain" description="ABC transmembrane type-1" evidence="9">
    <location>
        <begin position="76"/>
        <end position="281"/>
    </location>
</feature>
<proteinExistence type="inferred from homology"/>
<feature type="transmembrane region" description="Helical" evidence="8">
    <location>
        <begin position="315"/>
        <end position="335"/>
    </location>
</feature>
<dbReference type="Proteomes" id="UP001190825">
    <property type="component" value="Unassembled WGS sequence"/>
</dbReference>
<dbReference type="FunFam" id="1.10.3720.10:FF:000088">
    <property type="entry name" value="Iron(III) ABC transporter, permease protein"/>
    <property type="match status" value="1"/>
</dbReference>
<gene>
    <name evidence="10" type="ORF">BMJ33_33130</name>
    <name evidence="11" type="ORF">EMEDMD4_50053</name>
</gene>
<dbReference type="InterPro" id="IPR000515">
    <property type="entry name" value="MetI-like"/>
</dbReference>
<keyword evidence="4" id="KW-0997">Cell inner membrane</keyword>
<dbReference type="EMBL" id="CABFNB010000117">
    <property type="protein sequence ID" value="VTZ63376.1"/>
    <property type="molecule type" value="Genomic_DNA"/>
</dbReference>
<evidence type="ECO:0000313" key="11">
    <source>
        <dbReference type="EMBL" id="VTZ63376.1"/>
    </source>
</evidence>
<feature type="transmembrane region" description="Helical" evidence="8">
    <location>
        <begin position="165"/>
        <end position="184"/>
    </location>
</feature>
<evidence type="ECO:0000256" key="2">
    <source>
        <dbReference type="ARBA" id="ARBA00022448"/>
    </source>
</evidence>
<dbReference type="EMBL" id="NBUC01000181">
    <property type="protein sequence ID" value="PLT92451.1"/>
    <property type="molecule type" value="Genomic_DNA"/>
</dbReference>
<evidence type="ECO:0000256" key="6">
    <source>
        <dbReference type="ARBA" id="ARBA00022989"/>
    </source>
</evidence>